<comment type="caution">
    <text evidence="1">The sequence shown here is derived from an EMBL/GenBank/DDBJ whole genome shotgun (WGS) entry which is preliminary data.</text>
</comment>
<sequence>FSNISSDDSDYTRRKKKGKSVVDSVTKNLIAEKESVDLEQAIIQSNYVDLSNKSQDPEEFLSESELYESGIELDISEDKLKNTKKRKHIDDNISKNFEQKNKDNLEFKRLKRLFKGKDTPKDMFDPLNGTPKSLDISSPLQIHRLIFQEKRANSSYRETLPDSTTQRAIPATLIIIFGKNRTRIHNYVLIGFLKESKKLTNSPVPMLYEDERTQIRFSEFL</sequence>
<dbReference type="AlphaFoldDB" id="A0A9N9JNE5"/>
<dbReference type="Proteomes" id="UP000789405">
    <property type="component" value="Unassembled WGS sequence"/>
</dbReference>
<evidence type="ECO:0000313" key="1">
    <source>
        <dbReference type="EMBL" id="CAG8790082.1"/>
    </source>
</evidence>
<feature type="non-terminal residue" evidence="1">
    <location>
        <position position="221"/>
    </location>
</feature>
<organism evidence="1 2">
    <name type="scientific">Dentiscutata erythropus</name>
    <dbReference type="NCBI Taxonomy" id="1348616"/>
    <lineage>
        <taxon>Eukaryota</taxon>
        <taxon>Fungi</taxon>
        <taxon>Fungi incertae sedis</taxon>
        <taxon>Mucoromycota</taxon>
        <taxon>Glomeromycotina</taxon>
        <taxon>Glomeromycetes</taxon>
        <taxon>Diversisporales</taxon>
        <taxon>Gigasporaceae</taxon>
        <taxon>Dentiscutata</taxon>
    </lineage>
</organism>
<reference evidence="1" key="1">
    <citation type="submission" date="2021-06" db="EMBL/GenBank/DDBJ databases">
        <authorList>
            <person name="Kallberg Y."/>
            <person name="Tangrot J."/>
            <person name="Rosling A."/>
        </authorList>
    </citation>
    <scope>NUCLEOTIDE SEQUENCE</scope>
    <source>
        <strain evidence="1">MA453B</strain>
    </source>
</reference>
<evidence type="ECO:0000313" key="2">
    <source>
        <dbReference type="Proteomes" id="UP000789405"/>
    </source>
</evidence>
<gene>
    <name evidence="1" type="ORF">DERYTH_LOCUS21233</name>
</gene>
<accession>A0A9N9JNE5</accession>
<name>A0A9N9JNE5_9GLOM</name>
<keyword evidence="2" id="KW-1185">Reference proteome</keyword>
<dbReference type="EMBL" id="CAJVPY010026653">
    <property type="protein sequence ID" value="CAG8790082.1"/>
    <property type="molecule type" value="Genomic_DNA"/>
</dbReference>
<proteinExistence type="predicted"/>
<protein>
    <submittedName>
        <fullName evidence="1">23458_t:CDS:1</fullName>
    </submittedName>
</protein>